<feature type="compositionally biased region" description="Polar residues" evidence="6">
    <location>
        <begin position="428"/>
        <end position="441"/>
    </location>
</feature>
<evidence type="ECO:0000256" key="6">
    <source>
        <dbReference type="SAM" id="MobiDB-lite"/>
    </source>
</evidence>
<evidence type="ECO:0000256" key="2">
    <source>
        <dbReference type="ARBA" id="ARBA00022692"/>
    </source>
</evidence>
<protein>
    <submittedName>
        <fullName evidence="10">Spermatogenesis-associated protein 31E1-like</fullName>
    </submittedName>
</protein>
<evidence type="ECO:0000256" key="4">
    <source>
        <dbReference type="ARBA" id="ARBA00023136"/>
    </source>
</evidence>
<proteinExistence type="inferred from homology"/>
<feature type="transmembrane region" description="Helical" evidence="7">
    <location>
        <begin position="20"/>
        <end position="42"/>
    </location>
</feature>
<dbReference type="PANTHER" id="PTHR21859:SF56">
    <property type="entry name" value="SPATA31 DOMAIN-CONTAINING PROTEIN"/>
    <property type="match status" value="1"/>
</dbReference>
<comment type="subcellular location">
    <subcellularLocation>
        <location evidence="1">Membrane</location>
        <topology evidence="1">Single-pass membrane protein</topology>
    </subcellularLocation>
</comment>
<dbReference type="GeneID" id="139077848"/>
<feature type="compositionally biased region" description="Basic and acidic residues" evidence="6">
    <location>
        <begin position="54"/>
        <end position="69"/>
    </location>
</feature>
<evidence type="ECO:0000259" key="8">
    <source>
        <dbReference type="Pfam" id="PF15371"/>
    </source>
</evidence>
<keyword evidence="4 7" id="KW-0472">Membrane</keyword>
<keyword evidence="3 7" id="KW-1133">Transmembrane helix</keyword>
<feature type="compositionally biased region" description="Basic residues" evidence="6">
    <location>
        <begin position="70"/>
        <end position="80"/>
    </location>
</feature>
<reference evidence="10" key="1">
    <citation type="submission" date="2025-08" db="UniProtKB">
        <authorList>
            <consortium name="RefSeq"/>
        </authorList>
    </citation>
    <scope>IDENTIFICATION</scope>
    <source>
        <tissue evidence="10">Blood</tissue>
    </source>
</reference>
<feature type="region of interest" description="Disordered" evidence="6">
    <location>
        <begin position="321"/>
        <end position="506"/>
    </location>
</feature>
<keyword evidence="9" id="KW-1185">Reference proteome</keyword>
<keyword evidence="2 7" id="KW-0812">Transmembrane</keyword>
<feature type="compositionally biased region" description="Polar residues" evidence="6">
    <location>
        <begin position="111"/>
        <end position="124"/>
    </location>
</feature>
<comment type="similarity">
    <text evidence="5">Belongs to the SPATA31 family.</text>
</comment>
<evidence type="ECO:0000313" key="9">
    <source>
        <dbReference type="Proteomes" id="UP001652662"/>
    </source>
</evidence>
<dbReference type="PANTHER" id="PTHR21859">
    <property type="entry name" value="ACROSOME-SPECIFIC PROTEIN"/>
    <property type="match status" value="1"/>
</dbReference>
<feature type="compositionally biased region" description="Low complexity" evidence="6">
    <location>
        <begin position="99"/>
        <end position="110"/>
    </location>
</feature>
<evidence type="ECO:0000313" key="10">
    <source>
        <dbReference type="RefSeq" id="XP_070443177.1"/>
    </source>
</evidence>
<feature type="compositionally biased region" description="Basic and acidic residues" evidence="6">
    <location>
        <begin position="362"/>
        <end position="371"/>
    </location>
</feature>
<organism evidence="9 10">
    <name type="scientific">Equus przewalskii</name>
    <name type="common">Przewalski's horse</name>
    <name type="synonym">Equus caballus przewalskii</name>
    <dbReference type="NCBI Taxonomy" id="9798"/>
    <lineage>
        <taxon>Eukaryota</taxon>
        <taxon>Metazoa</taxon>
        <taxon>Chordata</taxon>
        <taxon>Craniata</taxon>
        <taxon>Vertebrata</taxon>
        <taxon>Euteleostomi</taxon>
        <taxon>Mammalia</taxon>
        <taxon>Eutheria</taxon>
        <taxon>Laurasiatheria</taxon>
        <taxon>Perissodactyla</taxon>
        <taxon>Equidae</taxon>
        <taxon>Equus</taxon>
    </lineage>
</organism>
<feature type="domain" description="SPATA31-like" evidence="8">
    <location>
        <begin position="72"/>
        <end position="154"/>
    </location>
</feature>
<gene>
    <name evidence="10" type="primary">LOC139077848</name>
</gene>
<dbReference type="InterPro" id="IPR027970">
    <property type="entry name" value="SPATA31-like"/>
</dbReference>
<dbReference type="RefSeq" id="XP_070443177.1">
    <property type="nucleotide sequence ID" value="XM_070587076.1"/>
</dbReference>
<evidence type="ECO:0000256" key="5">
    <source>
        <dbReference type="ARBA" id="ARBA00035009"/>
    </source>
</evidence>
<feature type="region of interest" description="Disordered" evidence="6">
    <location>
        <begin position="241"/>
        <end position="300"/>
    </location>
</feature>
<name>A0ABM4LRV8_EQUPR</name>
<sequence>MQNPLMFLKSLFATWPSSSSTSWVIGTILPFLCGLGLFLLRLPSLQRNPSSRPPCERRNIRKRQVEPRGKSSRSRKKRGALKAPRAAGKGLAEVRGQVSLSHSSPGRLSSKGCSHRSSCQGYPGEASNTAYARAQQPRGKPVAGATLTMTPAHSLGPLTHTPIPLASTLPAEPPADLTRIPPDTTAMSTAPAHSSWPFPNSGHGRMSWRVEFLSQWHMIKVLFFPGSAHLQSQQGHLSCHRPVASFRGGPTHREGETESPSLANPDAPKLLKMEIRKRTQTKAWEKEEQDAPGSPQMLEAPSITSGLNVRWRPPFPSLESAELNASEAQPLALPRSTFPSSATRDSGTRLKADSAEFSGKPLEPHPGEKHKTLTTKASVPRLAPPLPSTSPVSEENQKAPGGTLPGNGCGPSEASLMGQQGRPPSPSFAFSLSDRNGQSGTVVGAEQGRLHLSPGSAMARNEPLKESGGGASPEPCRGVATLEGESGSQSWSQVGGTGDALGTKPLQALPEKEEVFHVSPLRKMLRRLLPCLRPNKEEAPEEPLAKASPRQPPPRARHGSHAARRRMAGLFRRHPQYHPLSGRWETD</sequence>
<dbReference type="Pfam" id="PF15371">
    <property type="entry name" value="DUF4599"/>
    <property type="match status" value="1"/>
</dbReference>
<dbReference type="Proteomes" id="UP001652662">
    <property type="component" value="Chromosome 20"/>
</dbReference>
<feature type="region of interest" description="Disordered" evidence="6">
    <location>
        <begin position="533"/>
        <end position="587"/>
    </location>
</feature>
<evidence type="ECO:0000256" key="3">
    <source>
        <dbReference type="ARBA" id="ARBA00022989"/>
    </source>
</evidence>
<feature type="region of interest" description="Disordered" evidence="6">
    <location>
        <begin position="48"/>
        <end position="124"/>
    </location>
</feature>
<feature type="compositionally biased region" description="Basic residues" evidence="6">
    <location>
        <begin position="555"/>
        <end position="576"/>
    </location>
</feature>
<evidence type="ECO:0000256" key="7">
    <source>
        <dbReference type="SAM" id="Phobius"/>
    </source>
</evidence>
<evidence type="ECO:0000256" key="1">
    <source>
        <dbReference type="ARBA" id="ARBA00004167"/>
    </source>
</evidence>
<accession>A0ABM4LRV8</accession>